<evidence type="ECO:0000313" key="1">
    <source>
        <dbReference type="EMBL" id="APA97855.1"/>
    </source>
</evidence>
<dbReference type="Proteomes" id="UP000180166">
    <property type="component" value="Chromosome"/>
</dbReference>
<dbReference type="SUPFAM" id="SSF109604">
    <property type="entry name" value="HD-domain/PDEase-like"/>
    <property type="match status" value="1"/>
</dbReference>
<evidence type="ECO:0000313" key="2">
    <source>
        <dbReference type="Proteomes" id="UP000180166"/>
    </source>
</evidence>
<organism evidence="1 2">
    <name type="scientific">Nocardia seriolae</name>
    <dbReference type="NCBI Taxonomy" id="37332"/>
    <lineage>
        <taxon>Bacteria</taxon>
        <taxon>Bacillati</taxon>
        <taxon>Actinomycetota</taxon>
        <taxon>Actinomycetes</taxon>
        <taxon>Mycobacteriales</taxon>
        <taxon>Nocardiaceae</taxon>
        <taxon>Nocardia</taxon>
    </lineage>
</organism>
<gene>
    <name evidence="1" type="primary">relA</name>
    <name evidence="1" type="ORF">NS506_03806</name>
</gene>
<dbReference type="PANTHER" id="PTHR46246:SF1">
    <property type="entry name" value="GUANOSINE-3',5'-BIS(DIPHOSPHATE) 3'-PYROPHOSPHOHYDROLASE MESH1"/>
    <property type="match status" value="1"/>
</dbReference>
<reference evidence="1 2" key="1">
    <citation type="submission" date="2016-10" db="EMBL/GenBank/DDBJ databases">
        <title>Genome sequence of Nocardia seriolae strain EM150506, isolated from Anguila japonica.</title>
        <authorList>
            <person name="Han H.-J."/>
        </authorList>
    </citation>
    <scope>NUCLEOTIDE SEQUENCE [LARGE SCALE GENOMIC DNA]</scope>
    <source>
        <strain evidence="1 2">EM150506</strain>
    </source>
</reference>
<dbReference type="InterPro" id="IPR052194">
    <property type="entry name" value="MESH1"/>
</dbReference>
<protein>
    <submittedName>
        <fullName evidence="1">GTP diphosphokinase</fullName>
        <ecNumber evidence="1">2.7.6.5</ecNumber>
    </submittedName>
</protein>
<dbReference type="Pfam" id="PF13328">
    <property type="entry name" value="HD_4"/>
    <property type="match status" value="1"/>
</dbReference>
<dbReference type="EC" id="2.7.6.5" evidence="1"/>
<dbReference type="RefSeq" id="WP_071811785.1">
    <property type="nucleotide sequence ID" value="NZ_AP017900.1"/>
</dbReference>
<accession>A0ABC8AUI9</accession>
<dbReference type="GO" id="GO:0008728">
    <property type="term" value="F:GTP diphosphokinase activity"/>
    <property type="evidence" value="ECO:0007669"/>
    <property type="project" value="UniProtKB-EC"/>
</dbReference>
<proteinExistence type="predicted"/>
<dbReference type="KEGG" id="nsr:NS506_03806"/>
<sequence>MSPSATGTKPLHARTVHRLAAVRAVLGDFGYDGDLAVAAWLHDVLEDTAVTKDELEAEFGAKVTDLVWAVTGIGASRKERNADIYRKIALHPPAVVLELADRIANVEASAGTDFLAVYHFEHPEFRARLDGFLTDQPTVSRMWDRLDTAFTVPE</sequence>
<dbReference type="GeneID" id="93376138"/>
<name>A0ABC8AUI9_9NOCA</name>
<dbReference type="AlphaFoldDB" id="A0ABC8AUI9"/>
<dbReference type="Gene3D" id="1.10.3210.10">
    <property type="entry name" value="Hypothetical protein af1432"/>
    <property type="match status" value="1"/>
</dbReference>
<dbReference type="EMBL" id="CP017839">
    <property type="protein sequence ID" value="APA97855.1"/>
    <property type="molecule type" value="Genomic_DNA"/>
</dbReference>
<dbReference type="PANTHER" id="PTHR46246">
    <property type="entry name" value="GUANOSINE-3',5'-BIS(DIPHOSPHATE) 3'-PYROPHOSPHOHYDROLASE MESH1"/>
    <property type="match status" value="1"/>
</dbReference>
<keyword evidence="1" id="KW-0808">Transferase</keyword>